<feature type="compositionally biased region" description="Basic residues" evidence="1">
    <location>
        <begin position="108"/>
        <end position="128"/>
    </location>
</feature>
<gene>
    <name evidence="2" type="ORF">JRQ81_002375</name>
</gene>
<sequence length="331" mass="37172">MPSKLKPKRTKAPAGTTGPQRRSAQLRKPTENVANVQDAARQQTESSIQPDLKNIIQAIENLSQKLVSFNSAVDMQLDKGETEPPHLVQPAPSDSNVFSCLSSERCGPTHRGKKKRKAATAHKSKKWSRRDTSSSLSSTESSSDEEGKSRSKNYWGEAACVPRLPRWALHKRALNEKLGRQAELSRPPKALQCQSCIDAEDPPGLHLTRRVRKAILGGHYIDLFSLARNDRAETRVRSKCNSQERPTSERTFDNRLEGFGQYAAVVQAAYPERAWHLNNHFLNVLKARKLASDAAALRYDEEFRKKVSTNKNTRWDLINQRLMGGRGPLLC</sequence>
<proteinExistence type="predicted"/>
<dbReference type="AlphaFoldDB" id="A0A9Q1AWM2"/>
<evidence type="ECO:0000313" key="2">
    <source>
        <dbReference type="EMBL" id="KAJ7316213.1"/>
    </source>
</evidence>
<keyword evidence="3" id="KW-1185">Reference proteome</keyword>
<reference evidence="2" key="1">
    <citation type="journal article" date="2023" name="DNA Res.">
        <title>Chromosome-level genome assembly of Phrynocephalus forsythii using third-generation DNA sequencing and Hi-C analysis.</title>
        <authorList>
            <person name="Qi Y."/>
            <person name="Zhao W."/>
            <person name="Zhao Y."/>
            <person name="Niu C."/>
            <person name="Cao S."/>
            <person name="Zhang Y."/>
        </authorList>
    </citation>
    <scope>NUCLEOTIDE SEQUENCE</scope>
    <source>
        <tissue evidence="2">Muscle</tissue>
    </source>
</reference>
<feature type="region of interest" description="Disordered" evidence="1">
    <location>
        <begin position="102"/>
        <end position="151"/>
    </location>
</feature>
<protein>
    <submittedName>
        <fullName evidence="2">Uncharacterized protein</fullName>
    </submittedName>
</protein>
<dbReference type="EMBL" id="JAPFRF010000011">
    <property type="protein sequence ID" value="KAJ7316213.1"/>
    <property type="molecule type" value="Genomic_DNA"/>
</dbReference>
<evidence type="ECO:0000313" key="3">
    <source>
        <dbReference type="Proteomes" id="UP001142489"/>
    </source>
</evidence>
<comment type="caution">
    <text evidence="2">The sequence shown here is derived from an EMBL/GenBank/DDBJ whole genome shotgun (WGS) entry which is preliminary data.</text>
</comment>
<feature type="compositionally biased region" description="Basic residues" evidence="1">
    <location>
        <begin position="1"/>
        <end position="11"/>
    </location>
</feature>
<name>A0A9Q1AWM2_9SAUR</name>
<feature type="region of interest" description="Disordered" evidence="1">
    <location>
        <begin position="1"/>
        <end position="49"/>
    </location>
</feature>
<dbReference type="OrthoDB" id="9050357at2759"/>
<accession>A0A9Q1AWM2</accession>
<evidence type="ECO:0000256" key="1">
    <source>
        <dbReference type="SAM" id="MobiDB-lite"/>
    </source>
</evidence>
<dbReference type="Proteomes" id="UP001142489">
    <property type="component" value="Unassembled WGS sequence"/>
</dbReference>
<organism evidence="2 3">
    <name type="scientific">Phrynocephalus forsythii</name>
    <dbReference type="NCBI Taxonomy" id="171643"/>
    <lineage>
        <taxon>Eukaryota</taxon>
        <taxon>Metazoa</taxon>
        <taxon>Chordata</taxon>
        <taxon>Craniata</taxon>
        <taxon>Vertebrata</taxon>
        <taxon>Euteleostomi</taxon>
        <taxon>Lepidosauria</taxon>
        <taxon>Squamata</taxon>
        <taxon>Bifurcata</taxon>
        <taxon>Unidentata</taxon>
        <taxon>Episquamata</taxon>
        <taxon>Toxicofera</taxon>
        <taxon>Iguania</taxon>
        <taxon>Acrodonta</taxon>
        <taxon>Agamidae</taxon>
        <taxon>Agaminae</taxon>
        <taxon>Phrynocephalus</taxon>
    </lineage>
</organism>
<feature type="compositionally biased region" description="Polar residues" evidence="1">
    <location>
        <begin position="32"/>
        <end position="49"/>
    </location>
</feature>